<dbReference type="EMBL" id="JBHLWK010000013">
    <property type="protein sequence ID" value="MFC0204905.1"/>
    <property type="molecule type" value="Genomic_DNA"/>
</dbReference>
<gene>
    <name evidence="5" type="ORF">ACFFJC_11540</name>
</gene>
<evidence type="ECO:0000313" key="5">
    <source>
        <dbReference type="EMBL" id="MFC0204905.1"/>
    </source>
</evidence>
<keyword evidence="2 4" id="KW-0547">Nucleotide-binding</keyword>
<dbReference type="SUPFAM" id="SSF100950">
    <property type="entry name" value="NagB/RpiA/CoA transferase-like"/>
    <property type="match status" value="1"/>
</dbReference>
<keyword evidence="3 4" id="KW-0067">ATP-binding</keyword>
<reference evidence="5 6" key="1">
    <citation type="submission" date="2024-09" db="EMBL/GenBank/DDBJ databases">
        <authorList>
            <person name="Sun Q."/>
            <person name="Mori K."/>
        </authorList>
    </citation>
    <scope>NUCLEOTIDE SEQUENCE [LARGE SCALE GENOMIC DNA]</scope>
    <source>
        <strain evidence="5 6">CCM 7706</strain>
    </source>
</reference>
<comment type="cofactor">
    <cofactor evidence="4">
        <name>Mg(2+)</name>
        <dbReference type="ChEBI" id="CHEBI:18420"/>
    </cofactor>
</comment>
<dbReference type="NCBIfam" id="TIGR02727">
    <property type="entry name" value="MTHFS_bact"/>
    <property type="match status" value="1"/>
</dbReference>
<dbReference type="InterPro" id="IPR037171">
    <property type="entry name" value="NagB/RpiA_transferase-like"/>
</dbReference>
<dbReference type="InterPro" id="IPR024185">
    <property type="entry name" value="FTHF_cligase-like_sf"/>
</dbReference>
<dbReference type="PIRSF" id="PIRSF006806">
    <property type="entry name" value="FTHF_cligase"/>
    <property type="match status" value="1"/>
</dbReference>
<dbReference type="PANTHER" id="PTHR23407">
    <property type="entry name" value="ATPASE INHIBITOR/5-FORMYLTETRAHYDROFOLATE CYCLO-LIGASE"/>
    <property type="match status" value="1"/>
</dbReference>
<keyword evidence="5" id="KW-0436">Ligase</keyword>
<evidence type="ECO:0000313" key="6">
    <source>
        <dbReference type="Proteomes" id="UP001589798"/>
    </source>
</evidence>
<name>A0ABV6CX94_9SPHN</name>
<keyword evidence="6" id="KW-1185">Reference proteome</keyword>
<dbReference type="Pfam" id="PF01812">
    <property type="entry name" value="5-FTHF_cyc-lig"/>
    <property type="match status" value="1"/>
</dbReference>
<accession>A0ABV6CX94</accession>
<comment type="similarity">
    <text evidence="1 4">Belongs to the 5-formyltetrahydrofolate cyclo-ligase family.</text>
</comment>
<dbReference type="InterPro" id="IPR002698">
    <property type="entry name" value="FTHF_cligase"/>
</dbReference>
<evidence type="ECO:0000256" key="4">
    <source>
        <dbReference type="RuleBase" id="RU361279"/>
    </source>
</evidence>
<proteinExistence type="inferred from homology"/>
<comment type="catalytic activity">
    <reaction evidence="4">
        <text>(6S)-5-formyl-5,6,7,8-tetrahydrofolate + ATP = (6R)-5,10-methenyltetrahydrofolate + ADP + phosphate</text>
        <dbReference type="Rhea" id="RHEA:10488"/>
        <dbReference type="ChEBI" id="CHEBI:30616"/>
        <dbReference type="ChEBI" id="CHEBI:43474"/>
        <dbReference type="ChEBI" id="CHEBI:57455"/>
        <dbReference type="ChEBI" id="CHEBI:57457"/>
        <dbReference type="ChEBI" id="CHEBI:456216"/>
        <dbReference type="EC" id="6.3.3.2"/>
    </reaction>
</comment>
<dbReference type="PANTHER" id="PTHR23407:SF1">
    <property type="entry name" value="5-FORMYLTETRAHYDROFOLATE CYCLO-LIGASE"/>
    <property type="match status" value="1"/>
</dbReference>
<evidence type="ECO:0000256" key="2">
    <source>
        <dbReference type="ARBA" id="ARBA00022741"/>
    </source>
</evidence>
<comment type="caution">
    <text evidence="5">The sequence shown here is derived from an EMBL/GenBank/DDBJ whole genome shotgun (WGS) entry which is preliminary data.</text>
</comment>
<dbReference type="EC" id="6.3.3.2" evidence="4"/>
<dbReference type="Proteomes" id="UP001589798">
    <property type="component" value="Unassembled WGS sequence"/>
</dbReference>
<keyword evidence="4" id="KW-0460">Magnesium</keyword>
<dbReference type="Gene3D" id="3.40.50.10420">
    <property type="entry name" value="NagB/RpiA/CoA transferase-like"/>
    <property type="match status" value="1"/>
</dbReference>
<organism evidence="5 6">
    <name type="scientific">Novosphingobium soli</name>
    <dbReference type="NCBI Taxonomy" id="574956"/>
    <lineage>
        <taxon>Bacteria</taxon>
        <taxon>Pseudomonadati</taxon>
        <taxon>Pseudomonadota</taxon>
        <taxon>Alphaproteobacteria</taxon>
        <taxon>Sphingomonadales</taxon>
        <taxon>Sphingomonadaceae</taxon>
        <taxon>Novosphingobium</taxon>
    </lineage>
</organism>
<evidence type="ECO:0000256" key="3">
    <source>
        <dbReference type="ARBA" id="ARBA00022840"/>
    </source>
</evidence>
<dbReference type="GO" id="GO:0030272">
    <property type="term" value="F:5-formyltetrahydrofolate cyclo-ligase activity"/>
    <property type="evidence" value="ECO:0007669"/>
    <property type="project" value="UniProtKB-EC"/>
</dbReference>
<protein>
    <recommendedName>
        <fullName evidence="4">5-formyltetrahydrofolate cyclo-ligase</fullName>
        <ecNumber evidence="4">6.3.3.2</ecNumber>
    </recommendedName>
</protein>
<sequence length="202" mass="22171">MVDPSLPIDLAGSKAALRRRCRQERAAHVEALPAGLRALVLNRPPAPVVQMIPEGGTVGLYYPGEAEAPALGWARWLAENGRRVALPFFPSREAPMEFRIWDNPWDEDELAPGPWRALQPRESGAPVVPDLVVVPLLAFTADGQRLGQGGGHYDRWLAAHPHVPAIGLAWDCQLVDQLPVEAHDRPLSAVVTPTRIYQAERT</sequence>
<dbReference type="RefSeq" id="WP_379487663.1">
    <property type="nucleotide sequence ID" value="NZ_JBHLWK010000013.1"/>
</dbReference>
<keyword evidence="4" id="KW-0479">Metal-binding</keyword>
<evidence type="ECO:0000256" key="1">
    <source>
        <dbReference type="ARBA" id="ARBA00010638"/>
    </source>
</evidence>